<name>A0A3N1GIB7_9ACTN</name>
<comment type="caution">
    <text evidence="4">The sequence shown here is derived from an EMBL/GenBank/DDBJ whole genome shotgun (WGS) entry which is preliminary data.</text>
</comment>
<proteinExistence type="inferred from homology"/>
<dbReference type="CDD" id="cd06223">
    <property type="entry name" value="PRTases_typeI"/>
    <property type="match status" value="1"/>
</dbReference>
<dbReference type="InterPro" id="IPR029057">
    <property type="entry name" value="PRTase-like"/>
</dbReference>
<reference evidence="4 5" key="1">
    <citation type="submission" date="2018-11" db="EMBL/GenBank/DDBJ databases">
        <title>Sequencing the genomes of 1000 actinobacteria strains.</title>
        <authorList>
            <person name="Klenk H.-P."/>
        </authorList>
    </citation>
    <scope>NUCLEOTIDE SEQUENCE [LARGE SCALE GENOMIC DNA]</scope>
    <source>
        <strain evidence="4 5">DSM 43634</strain>
    </source>
</reference>
<evidence type="ECO:0000313" key="5">
    <source>
        <dbReference type="Proteomes" id="UP000271683"/>
    </source>
</evidence>
<dbReference type="Proteomes" id="UP000271683">
    <property type="component" value="Unassembled WGS sequence"/>
</dbReference>
<sequence length="275" mass="28392">MMRLLAADLADLVLPSACAGCGGERVALRHGTCEACVAVLEALRPYPTMPEPPPPGMPGCVAVGAYTGALRGVLLAYKERQRYRLARPLGALLAGAVVEAAVRAGGGRSVPLLVVPVPSTASAARERGGDHMARLAAHAVCRLRVAGWQADAGRVLRALPRADSVSLTVAERAAAAENSLRIRGTRIRIPRRRPTIGGTLIVVDDIVTTGATLAAVTGRLREADMQVAGAAVLAATRLRKVRGPVRDGARVRAAPGTKVPGSVPRTRGDGRASAG</sequence>
<dbReference type="Gene3D" id="3.40.50.2020">
    <property type="match status" value="1"/>
</dbReference>
<feature type="compositionally biased region" description="Basic and acidic residues" evidence="2">
    <location>
        <begin position="266"/>
        <end position="275"/>
    </location>
</feature>
<evidence type="ECO:0000259" key="3">
    <source>
        <dbReference type="Pfam" id="PF00156"/>
    </source>
</evidence>
<organism evidence="4 5">
    <name type="scientific">Couchioplanes caeruleus</name>
    <dbReference type="NCBI Taxonomy" id="56438"/>
    <lineage>
        <taxon>Bacteria</taxon>
        <taxon>Bacillati</taxon>
        <taxon>Actinomycetota</taxon>
        <taxon>Actinomycetes</taxon>
        <taxon>Micromonosporales</taxon>
        <taxon>Micromonosporaceae</taxon>
        <taxon>Couchioplanes</taxon>
    </lineage>
</organism>
<comment type="similarity">
    <text evidence="1">Belongs to the ComF/GntX family.</text>
</comment>
<dbReference type="PANTHER" id="PTHR47505">
    <property type="entry name" value="DNA UTILIZATION PROTEIN YHGH"/>
    <property type="match status" value="1"/>
</dbReference>
<dbReference type="EMBL" id="RJKL01000001">
    <property type="protein sequence ID" value="ROP29999.1"/>
    <property type="molecule type" value="Genomic_DNA"/>
</dbReference>
<feature type="region of interest" description="Disordered" evidence="2">
    <location>
        <begin position="251"/>
        <end position="275"/>
    </location>
</feature>
<evidence type="ECO:0000256" key="1">
    <source>
        <dbReference type="ARBA" id="ARBA00008007"/>
    </source>
</evidence>
<feature type="domain" description="Phosphoribosyltransferase" evidence="3">
    <location>
        <begin position="195"/>
        <end position="237"/>
    </location>
</feature>
<dbReference type="SUPFAM" id="SSF53271">
    <property type="entry name" value="PRTase-like"/>
    <property type="match status" value="1"/>
</dbReference>
<dbReference type="InterPro" id="IPR000836">
    <property type="entry name" value="PRTase_dom"/>
</dbReference>
<evidence type="ECO:0000256" key="2">
    <source>
        <dbReference type="SAM" id="MobiDB-lite"/>
    </source>
</evidence>
<accession>A0A3N1GIB7</accession>
<keyword evidence="4" id="KW-0328">Glycosyltransferase</keyword>
<dbReference type="AlphaFoldDB" id="A0A3N1GIB7"/>
<dbReference type="InterPro" id="IPR051910">
    <property type="entry name" value="ComF/GntX_DNA_util-trans"/>
</dbReference>
<keyword evidence="4" id="KW-0808">Transferase</keyword>
<evidence type="ECO:0000313" key="4">
    <source>
        <dbReference type="EMBL" id="ROP29999.1"/>
    </source>
</evidence>
<dbReference type="GO" id="GO:0016757">
    <property type="term" value="F:glycosyltransferase activity"/>
    <property type="evidence" value="ECO:0007669"/>
    <property type="project" value="UniProtKB-KW"/>
</dbReference>
<gene>
    <name evidence="4" type="ORF">EDD30_2830</name>
</gene>
<dbReference type="Pfam" id="PF00156">
    <property type="entry name" value="Pribosyltran"/>
    <property type="match status" value="1"/>
</dbReference>
<dbReference type="PANTHER" id="PTHR47505:SF1">
    <property type="entry name" value="DNA UTILIZATION PROTEIN YHGH"/>
    <property type="match status" value="1"/>
</dbReference>
<protein>
    <submittedName>
        <fullName evidence="4">Putative amidophosphoribosyltransferase</fullName>
    </submittedName>
</protein>